<reference evidence="4 5" key="1">
    <citation type="submission" date="2021-06" db="EMBL/GenBank/DDBJ databases">
        <title>Actinomycetes sequencing.</title>
        <authorList>
            <person name="Shan Q."/>
        </authorList>
    </citation>
    <scope>NUCLEOTIDE SEQUENCE [LARGE SCALE GENOMIC DNA]</scope>
    <source>
        <strain evidence="4 5">NEAU-G5</strain>
    </source>
</reference>
<dbReference type="PRINTS" id="PR00420">
    <property type="entry name" value="RNGMNOXGNASE"/>
</dbReference>
<protein>
    <submittedName>
        <fullName evidence="4">FAD-dependent monooxygenase</fullName>
    </submittedName>
</protein>
<evidence type="ECO:0000256" key="1">
    <source>
        <dbReference type="ARBA" id="ARBA00023002"/>
    </source>
</evidence>
<dbReference type="Pfam" id="PF01494">
    <property type="entry name" value="FAD_binding_3"/>
    <property type="match status" value="2"/>
</dbReference>
<sequence length="401" mass="43105">MSAIRSALIIGGGVAGPVAGTAMQMAGIEGRVYEAYPGPAYNIGSTLGFAANGLAALDVIGAGDPVRKVALPMRHTAMSFGHKTVEMPGLTGIEPLQVVERGDLHRVLHDHAVAAGVPFEYGKRLVGVEEHADGVTARFADGSSATADILIGADGIKSQVRTLVDPNAPEANYTGLLGFGANTDCTIDVPSETMIFAFGKNAYYLYYALPDGRVGWGANLPNKEYMSMSEARAVPSEDWLRILRETYGQDTPGGEFARNTRPEDLVVIGGMHIMPPVPTWYRDRMVLVGDAVHAPSNSTGQGASQAIESAIQLARCLRDFDDPATAFAAYERIRRPRVERIAARGAKINHSKTLGPVMRRALPMLMPMATKMGFEKTMRREQSYVIDWDAPVNETAELAMA</sequence>
<organism evidence="4 5">
    <name type="scientific">Nocardia albiluteola</name>
    <dbReference type="NCBI Taxonomy" id="2842303"/>
    <lineage>
        <taxon>Bacteria</taxon>
        <taxon>Bacillati</taxon>
        <taxon>Actinomycetota</taxon>
        <taxon>Actinomycetes</taxon>
        <taxon>Mycobacteriales</taxon>
        <taxon>Nocardiaceae</taxon>
        <taxon>Nocardia</taxon>
    </lineage>
</organism>
<dbReference type="InterPro" id="IPR002938">
    <property type="entry name" value="FAD-bd"/>
</dbReference>
<feature type="domain" description="FAD-binding" evidence="3">
    <location>
        <begin position="279"/>
        <end position="342"/>
    </location>
</feature>
<proteinExistence type="predicted"/>
<comment type="caution">
    <text evidence="4">The sequence shown here is derived from an EMBL/GenBank/DDBJ whole genome shotgun (WGS) entry which is preliminary data.</text>
</comment>
<keyword evidence="5" id="KW-1185">Reference proteome</keyword>
<keyword evidence="1" id="KW-0560">Oxidoreductase</keyword>
<dbReference type="PANTHER" id="PTHR13789">
    <property type="entry name" value="MONOOXYGENASE"/>
    <property type="match status" value="1"/>
</dbReference>
<dbReference type="EMBL" id="JAHKNI010000016">
    <property type="protein sequence ID" value="MBU3066739.1"/>
    <property type="molecule type" value="Genomic_DNA"/>
</dbReference>
<dbReference type="InterPro" id="IPR050493">
    <property type="entry name" value="FAD-dep_Monooxygenase_BioMet"/>
</dbReference>
<dbReference type="Proteomes" id="UP000733379">
    <property type="component" value="Unassembled WGS sequence"/>
</dbReference>
<dbReference type="SUPFAM" id="SSF51905">
    <property type="entry name" value="FAD/NAD(P)-binding domain"/>
    <property type="match status" value="1"/>
</dbReference>
<name>A0ABS6B8W0_9NOCA</name>
<evidence type="ECO:0000256" key="2">
    <source>
        <dbReference type="ARBA" id="ARBA00023033"/>
    </source>
</evidence>
<evidence type="ECO:0000259" key="3">
    <source>
        <dbReference type="Pfam" id="PF01494"/>
    </source>
</evidence>
<dbReference type="InterPro" id="IPR036188">
    <property type="entry name" value="FAD/NAD-bd_sf"/>
</dbReference>
<dbReference type="GO" id="GO:0004497">
    <property type="term" value="F:monooxygenase activity"/>
    <property type="evidence" value="ECO:0007669"/>
    <property type="project" value="UniProtKB-KW"/>
</dbReference>
<accession>A0ABS6B8W0</accession>
<evidence type="ECO:0000313" key="4">
    <source>
        <dbReference type="EMBL" id="MBU3066739.1"/>
    </source>
</evidence>
<dbReference type="RefSeq" id="WP_215922819.1">
    <property type="nucleotide sequence ID" value="NZ_JAHKNI010000016.1"/>
</dbReference>
<evidence type="ECO:0000313" key="5">
    <source>
        <dbReference type="Proteomes" id="UP000733379"/>
    </source>
</evidence>
<feature type="domain" description="FAD-binding" evidence="3">
    <location>
        <begin position="7"/>
        <end position="167"/>
    </location>
</feature>
<dbReference type="PANTHER" id="PTHR13789:SF309">
    <property type="entry name" value="PUTATIVE (AFU_ORTHOLOGUE AFUA_6G14510)-RELATED"/>
    <property type="match status" value="1"/>
</dbReference>
<gene>
    <name evidence="4" type="ORF">KO481_35135</name>
</gene>
<dbReference type="Gene3D" id="3.50.50.60">
    <property type="entry name" value="FAD/NAD(P)-binding domain"/>
    <property type="match status" value="1"/>
</dbReference>
<keyword evidence="2 4" id="KW-0503">Monooxygenase</keyword>